<evidence type="ECO:0000256" key="17">
    <source>
        <dbReference type="RuleBase" id="RU004106"/>
    </source>
</evidence>
<dbReference type="PANTHER" id="PTHR11825">
    <property type="entry name" value="SUBGROUP IIII AMINOTRANSFERASE"/>
    <property type="match status" value="1"/>
</dbReference>
<gene>
    <name evidence="21" type="primary">BCAT1</name>
</gene>
<evidence type="ECO:0000313" key="20">
    <source>
        <dbReference type="Proteomes" id="UP001652622"/>
    </source>
</evidence>
<dbReference type="GO" id="GO:0009098">
    <property type="term" value="P:L-leucine biosynthetic process"/>
    <property type="evidence" value="ECO:0007669"/>
    <property type="project" value="TreeGrafter"/>
</dbReference>
<dbReference type="GeneID" id="117680100"/>
<keyword evidence="6 19" id="KW-0032">Aminotransferase</keyword>
<evidence type="ECO:0000256" key="9">
    <source>
        <dbReference type="ARBA" id="ARBA00022898"/>
    </source>
</evidence>
<dbReference type="Gene3D" id="3.30.470.10">
    <property type="match status" value="1"/>
</dbReference>
<evidence type="ECO:0000256" key="4">
    <source>
        <dbReference type="ARBA" id="ARBA00011738"/>
    </source>
</evidence>
<keyword evidence="8 19" id="KW-0808">Transferase</keyword>
<dbReference type="FunFam" id="3.30.470.10:FF:000002">
    <property type="entry name" value="Branched-chain-amino-acid aminotransferase"/>
    <property type="match status" value="1"/>
</dbReference>
<keyword evidence="9 18" id="KW-0663">Pyridoxal phosphate</keyword>
<evidence type="ECO:0000256" key="19">
    <source>
        <dbReference type="RuleBase" id="RU004517"/>
    </source>
</evidence>
<keyword evidence="20" id="KW-1185">Reference proteome</keyword>
<dbReference type="GO" id="GO:0009099">
    <property type="term" value="P:L-valine biosynthetic process"/>
    <property type="evidence" value="ECO:0007669"/>
    <property type="project" value="TreeGrafter"/>
</dbReference>
<feature type="modified residue" description="N6-(pyridoxal phosphate)lysine" evidence="16">
    <location>
        <position position="240"/>
    </location>
</feature>
<dbReference type="Gene3D" id="3.20.10.10">
    <property type="entry name" value="D-amino Acid Aminotransferase, subunit A, domain 2"/>
    <property type="match status" value="1"/>
</dbReference>
<sequence>MKGCQNDYADGCTEAAAKPMTNSFKADDLVINPSTTLKEKPDPNGLVFGTVFTDNMLFIEWSFTSGWDVPQIKPLENLSVHPAISALHYAVEPRGVTEAKLLQMLWLNEYTLFEGMKAYRGVDGKIRLFRPRLNMERMLRSAARATLPGFDKEELLQCIQKLVEVEKEWVPYSTSASLYIRPTLIGTEPSLGVKKPSRAILYVILSPVGPYFSSGTFNPISLWADPKFVRAWKGGTGDCKLGGNYGSSIYAQREAMELGCQQVLWLYGDDHQITEVGTMNLFLYWRNEDGDDELATPPLDGIILPGVTRQSILDLARKWGEFKVSERYITMSDLTTALKDKRVKEMFGAGTACVVCPVSTILYLGENLQIPTMENGPQIATRFWNQLSDIQYGREDSDWTIVVS</sequence>
<dbReference type="PROSITE" id="PS00770">
    <property type="entry name" value="AA_TRANSFER_CLASS_4"/>
    <property type="match status" value="1"/>
</dbReference>
<dbReference type="PIRSF" id="PIRSF006468">
    <property type="entry name" value="BCAT1"/>
    <property type="match status" value="1"/>
</dbReference>
<evidence type="ECO:0000256" key="10">
    <source>
        <dbReference type="ARBA" id="ARBA00023098"/>
    </source>
</evidence>
<comment type="subunit">
    <text evidence="4">Homodimer.</text>
</comment>
<proteinExistence type="inferred from homology"/>
<evidence type="ECO:0000256" key="5">
    <source>
        <dbReference type="ARBA" id="ARBA00022490"/>
    </source>
</evidence>
<name>A0A6P9DRW4_PANGU</name>
<dbReference type="Proteomes" id="UP001652622">
    <property type="component" value="Unplaced"/>
</dbReference>
<dbReference type="OrthoDB" id="1732691at2759"/>
<evidence type="ECO:0000256" key="1">
    <source>
        <dbReference type="ARBA" id="ARBA00001933"/>
    </source>
</evidence>
<evidence type="ECO:0000256" key="2">
    <source>
        <dbReference type="ARBA" id="ARBA00004496"/>
    </source>
</evidence>
<dbReference type="AlphaFoldDB" id="A0A6P9DRW4"/>
<evidence type="ECO:0000313" key="21">
    <source>
        <dbReference type="RefSeq" id="XP_034298494.1"/>
    </source>
</evidence>
<organism evidence="20 21">
    <name type="scientific">Pantherophis guttatus</name>
    <name type="common">Corn snake</name>
    <name type="synonym">Elaphe guttata</name>
    <dbReference type="NCBI Taxonomy" id="94885"/>
    <lineage>
        <taxon>Eukaryota</taxon>
        <taxon>Metazoa</taxon>
        <taxon>Chordata</taxon>
        <taxon>Craniata</taxon>
        <taxon>Vertebrata</taxon>
        <taxon>Euteleostomi</taxon>
        <taxon>Lepidosauria</taxon>
        <taxon>Squamata</taxon>
        <taxon>Bifurcata</taxon>
        <taxon>Unidentata</taxon>
        <taxon>Episquamata</taxon>
        <taxon>Toxicofera</taxon>
        <taxon>Serpentes</taxon>
        <taxon>Colubroidea</taxon>
        <taxon>Colubridae</taxon>
        <taxon>Colubrinae</taxon>
        <taxon>Pantherophis</taxon>
    </lineage>
</organism>
<comment type="similarity">
    <text evidence="3 17">Belongs to the class-IV pyridoxal-phosphate-dependent aminotransferase family.</text>
</comment>
<dbReference type="Pfam" id="PF01063">
    <property type="entry name" value="Aminotran_4"/>
    <property type="match status" value="1"/>
</dbReference>
<evidence type="ECO:0000256" key="3">
    <source>
        <dbReference type="ARBA" id="ARBA00009320"/>
    </source>
</evidence>
<comment type="function">
    <text evidence="15">Catalyzes the first reaction in the catabolism of the essential branched chain amino acids leucine, isoleucine, and valine.</text>
</comment>
<dbReference type="InterPro" id="IPR033939">
    <property type="entry name" value="BCAT_family"/>
</dbReference>
<comment type="catalytic activity">
    <reaction evidence="14">
        <text>L-leucine + 2-oxoglutarate = 4-methyl-2-oxopentanoate + L-glutamate</text>
        <dbReference type="Rhea" id="RHEA:18321"/>
        <dbReference type="ChEBI" id="CHEBI:16810"/>
        <dbReference type="ChEBI" id="CHEBI:17865"/>
        <dbReference type="ChEBI" id="CHEBI:29985"/>
        <dbReference type="ChEBI" id="CHEBI:57427"/>
        <dbReference type="EC" id="2.6.1.42"/>
    </reaction>
    <physiologicalReaction direction="left-to-right" evidence="14">
        <dbReference type="Rhea" id="RHEA:18322"/>
    </physiologicalReaction>
</comment>
<dbReference type="GO" id="GO:0004084">
    <property type="term" value="F:branched-chain-amino-acid transaminase activity"/>
    <property type="evidence" value="ECO:0007669"/>
    <property type="project" value="UniProtKB-EC"/>
</dbReference>
<evidence type="ECO:0000256" key="15">
    <source>
        <dbReference type="ARBA" id="ARBA00057137"/>
    </source>
</evidence>
<dbReference type="GO" id="GO:0006629">
    <property type="term" value="P:lipid metabolic process"/>
    <property type="evidence" value="ECO:0007669"/>
    <property type="project" value="UniProtKB-KW"/>
</dbReference>
<dbReference type="GO" id="GO:0005739">
    <property type="term" value="C:mitochondrion"/>
    <property type="evidence" value="ECO:0007669"/>
    <property type="project" value="TreeGrafter"/>
</dbReference>
<comment type="subcellular location">
    <subcellularLocation>
        <location evidence="2">Cytoplasm</location>
    </subcellularLocation>
</comment>
<dbReference type="InterPro" id="IPR043131">
    <property type="entry name" value="BCAT-like_N"/>
</dbReference>
<dbReference type="EC" id="2.6.1.42" evidence="19"/>
<dbReference type="RefSeq" id="XP_034298494.1">
    <property type="nucleotide sequence ID" value="XM_034442603.2"/>
</dbReference>
<evidence type="ECO:0000256" key="8">
    <source>
        <dbReference type="ARBA" id="ARBA00022679"/>
    </source>
</evidence>
<dbReference type="InterPro" id="IPR001544">
    <property type="entry name" value="Aminotrans_IV"/>
</dbReference>
<accession>A0A6P9DRW4</accession>
<keyword evidence="7 19" id="KW-0028">Amino-acid biosynthesis</keyword>
<dbReference type="InParanoid" id="A0A6P9DRW4"/>
<evidence type="ECO:0000256" key="14">
    <source>
        <dbReference type="ARBA" id="ARBA00052295"/>
    </source>
</evidence>
<dbReference type="SUPFAM" id="SSF56752">
    <property type="entry name" value="D-aminoacid aminotransferase-like PLP-dependent enzymes"/>
    <property type="match status" value="1"/>
</dbReference>
<keyword evidence="11 19" id="KW-0100">Branched-chain amino acid biosynthesis</keyword>
<evidence type="ECO:0000256" key="7">
    <source>
        <dbReference type="ARBA" id="ARBA00022605"/>
    </source>
</evidence>
<dbReference type="KEGG" id="pgut:117680100"/>
<protein>
    <recommendedName>
        <fullName evidence="19">Branched-chain-amino-acid aminotransferase</fullName>
        <ecNumber evidence="19">2.6.1.42</ecNumber>
    </recommendedName>
</protein>
<comment type="cofactor">
    <cofactor evidence="1 18">
        <name>pyridoxal 5'-phosphate</name>
        <dbReference type="ChEBI" id="CHEBI:597326"/>
    </cofactor>
</comment>
<evidence type="ECO:0000256" key="6">
    <source>
        <dbReference type="ARBA" id="ARBA00022576"/>
    </source>
</evidence>
<comment type="catalytic activity">
    <reaction evidence="12">
        <text>L-isoleucine + 2-oxoglutarate = (S)-3-methyl-2-oxopentanoate + L-glutamate</text>
        <dbReference type="Rhea" id="RHEA:24801"/>
        <dbReference type="ChEBI" id="CHEBI:16810"/>
        <dbReference type="ChEBI" id="CHEBI:29985"/>
        <dbReference type="ChEBI" id="CHEBI:35146"/>
        <dbReference type="ChEBI" id="CHEBI:58045"/>
        <dbReference type="EC" id="2.6.1.42"/>
    </reaction>
    <physiologicalReaction direction="left-to-right" evidence="12">
        <dbReference type="Rhea" id="RHEA:24802"/>
    </physiologicalReaction>
</comment>
<evidence type="ECO:0000256" key="13">
    <source>
        <dbReference type="ARBA" id="ARBA00050614"/>
    </source>
</evidence>
<evidence type="ECO:0000256" key="12">
    <source>
        <dbReference type="ARBA" id="ARBA00050522"/>
    </source>
</evidence>
<comment type="catalytic activity">
    <reaction evidence="13">
        <text>L-valine + 2-oxoglutarate = 3-methyl-2-oxobutanoate + L-glutamate</text>
        <dbReference type="Rhea" id="RHEA:24813"/>
        <dbReference type="ChEBI" id="CHEBI:11851"/>
        <dbReference type="ChEBI" id="CHEBI:16810"/>
        <dbReference type="ChEBI" id="CHEBI:29985"/>
        <dbReference type="ChEBI" id="CHEBI:57762"/>
        <dbReference type="EC" id="2.6.1.42"/>
    </reaction>
    <physiologicalReaction direction="left-to-right" evidence="13">
        <dbReference type="Rhea" id="RHEA:24814"/>
    </physiologicalReaction>
</comment>
<dbReference type="InterPro" id="IPR005786">
    <property type="entry name" value="B_amino_transII"/>
</dbReference>
<dbReference type="PANTHER" id="PTHR11825:SF70">
    <property type="entry name" value="BRANCHED-CHAIN-AMINO-ACID AMINOTRANSFERASE, CYTOSOLIC"/>
    <property type="match status" value="1"/>
</dbReference>
<dbReference type="FunFam" id="3.20.10.10:FF:000005">
    <property type="entry name" value="Branched-chain-amino-acid aminotransferase"/>
    <property type="match status" value="1"/>
</dbReference>
<reference evidence="21" key="1">
    <citation type="submission" date="2025-08" db="UniProtKB">
        <authorList>
            <consortium name="RefSeq"/>
        </authorList>
    </citation>
    <scope>IDENTIFICATION</scope>
    <source>
        <tissue evidence="21">Blood</tissue>
    </source>
</reference>
<dbReference type="OMA" id="TDFRFIA"/>
<dbReference type="CTD" id="586"/>
<dbReference type="InterPro" id="IPR018300">
    <property type="entry name" value="Aminotrans_IV_CS"/>
</dbReference>
<keyword evidence="10" id="KW-0443">Lipid metabolism</keyword>
<evidence type="ECO:0000256" key="16">
    <source>
        <dbReference type="PIRSR" id="PIRSR006468-1"/>
    </source>
</evidence>
<keyword evidence="5" id="KW-0963">Cytoplasm</keyword>
<dbReference type="InterPro" id="IPR043132">
    <property type="entry name" value="BCAT-like_C"/>
</dbReference>
<evidence type="ECO:0000256" key="18">
    <source>
        <dbReference type="RuleBase" id="RU004516"/>
    </source>
</evidence>
<dbReference type="InterPro" id="IPR036038">
    <property type="entry name" value="Aminotransferase-like"/>
</dbReference>
<dbReference type="CDD" id="cd01557">
    <property type="entry name" value="BCAT_beta_family"/>
    <property type="match status" value="1"/>
</dbReference>
<evidence type="ECO:0000256" key="11">
    <source>
        <dbReference type="ARBA" id="ARBA00023304"/>
    </source>
</evidence>
<dbReference type="NCBIfam" id="TIGR01123">
    <property type="entry name" value="ilvE_II"/>
    <property type="match status" value="1"/>
</dbReference>